<dbReference type="GO" id="GO:0005666">
    <property type="term" value="C:RNA polymerase III complex"/>
    <property type="evidence" value="ECO:0007669"/>
    <property type="project" value="UniProtKB-UniRule"/>
</dbReference>
<evidence type="ECO:0000256" key="2">
    <source>
        <dbReference type="ARBA" id="ARBA00008352"/>
    </source>
</evidence>
<comment type="similarity">
    <text evidence="2">Belongs to the eukaryotic RPC7 RNA polymerase subunit family.</text>
</comment>
<feature type="compositionally biased region" description="Acidic residues" evidence="4">
    <location>
        <begin position="207"/>
        <end position="221"/>
    </location>
</feature>
<protein>
    <submittedName>
        <fullName evidence="5">DNA-directed RNA polymerase III subunit RPC7</fullName>
    </submittedName>
</protein>
<organism evidence="5">
    <name type="scientific">Rhipicephalus appendiculatus</name>
    <name type="common">Brown ear tick</name>
    <dbReference type="NCBI Taxonomy" id="34631"/>
    <lineage>
        <taxon>Eukaryota</taxon>
        <taxon>Metazoa</taxon>
        <taxon>Ecdysozoa</taxon>
        <taxon>Arthropoda</taxon>
        <taxon>Chelicerata</taxon>
        <taxon>Arachnida</taxon>
        <taxon>Acari</taxon>
        <taxon>Parasitiformes</taxon>
        <taxon>Ixodida</taxon>
        <taxon>Ixodoidea</taxon>
        <taxon>Ixodidae</taxon>
        <taxon>Rhipicephalinae</taxon>
        <taxon>Rhipicephalus</taxon>
        <taxon>Rhipicephalus</taxon>
    </lineage>
</organism>
<proteinExistence type="inferred from homology"/>
<evidence type="ECO:0000256" key="1">
    <source>
        <dbReference type="ARBA" id="ARBA00004123"/>
    </source>
</evidence>
<dbReference type="GO" id="GO:0006383">
    <property type="term" value="P:transcription by RNA polymerase III"/>
    <property type="evidence" value="ECO:0007669"/>
    <property type="project" value="UniProtKB-UniRule"/>
</dbReference>
<name>A0A131Z4H9_RHIAP</name>
<feature type="compositionally biased region" description="Acidic residues" evidence="4">
    <location>
        <begin position="172"/>
        <end position="195"/>
    </location>
</feature>
<evidence type="ECO:0000256" key="3">
    <source>
        <dbReference type="ARBA" id="ARBA00023242"/>
    </source>
</evidence>
<dbReference type="PANTHER" id="PTHR15367">
    <property type="entry name" value="DNA-DIRECTED RNA POLYMERASE III"/>
    <property type="match status" value="1"/>
</dbReference>
<keyword evidence="5" id="KW-0240">DNA-directed RNA polymerase</keyword>
<feature type="region of interest" description="Disordered" evidence="4">
    <location>
        <begin position="147"/>
        <end position="221"/>
    </location>
</feature>
<dbReference type="Pfam" id="PF11705">
    <property type="entry name" value="RNA_pol_3_Rpc31"/>
    <property type="match status" value="1"/>
</dbReference>
<sequence length="221" mass="24316">MAGRGRGRGRGGGMSFNVEQLGLTRQEAALTLCAQPPPAFPPLDFSPAPLVNSEENTYLAVLLHEQRKNLLASSFNILPCKPQQTVERYSDRYRVKAPDVIYDFDYFPAELKISKKTKKRKKSANIAGGGDSIATGIDIQKKLQALEEKEAGGGDSGGEGEDEPGEKKPKEGDDEEEEEAAEELDEEEELEEETDYINNYFDNGEGYGDDEDDNLDDGAVF</sequence>
<evidence type="ECO:0000313" key="5">
    <source>
        <dbReference type="EMBL" id="JAP86309.1"/>
    </source>
</evidence>
<keyword evidence="5" id="KW-0804">Transcription</keyword>
<dbReference type="InterPro" id="IPR024661">
    <property type="entry name" value="RNA_pol_III_Rpc31"/>
</dbReference>
<evidence type="ECO:0000256" key="4">
    <source>
        <dbReference type="SAM" id="MobiDB-lite"/>
    </source>
</evidence>
<reference evidence="5" key="1">
    <citation type="journal article" date="2016" name="Ticks Tick Borne Dis.">
        <title>De novo assembly and annotation of the salivary gland transcriptome of Rhipicephalus appendiculatus male and female ticks during blood feeding.</title>
        <authorList>
            <person name="de Castro M.H."/>
            <person name="de Klerk D."/>
            <person name="Pienaar R."/>
            <person name="Latif A.A."/>
            <person name="Rees D.J."/>
            <person name="Mans B.J."/>
        </authorList>
    </citation>
    <scope>NUCLEOTIDE SEQUENCE</scope>
    <source>
        <tissue evidence="5">Salivary glands</tissue>
    </source>
</reference>
<keyword evidence="3" id="KW-0539">Nucleus</keyword>
<dbReference type="AlphaFoldDB" id="A0A131Z4H9"/>
<dbReference type="EMBL" id="GEDV01002248">
    <property type="protein sequence ID" value="JAP86309.1"/>
    <property type="molecule type" value="Transcribed_RNA"/>
</dbReference>
<dbReference type="PANTHER" id="PTHR15367:SF2">
    <property type="entry name" value="DNA-DIRECTED RNA POLYMERASE III SUBUNIT"/>
    <property type="match status" value="1"/>
</dbReference>
<accession>A0A131Z4H9</accession>
<comment type="subcellular location">
    <subcellularLocation>
        <location evidence="1">Nucleus</location>
    </subcellularLocation>
</comment>